<keyword evidence="1 2" id="KW-0812">Transmembrane</keyword>
<evidence type="ECO:0000256" key="1">
    <source>
        <dbReference type="SAM" id="Phobius"/>
    </source>
</evidence>
<accession>G7IFK3</accession>
<reference evidence="2 4" key="1">
    <citation type="journal article" date="2011" name="Nature">
        <title>The Medicago genome provides insight into the evolution of rhizobial symbioses.</title>
        <authorList>
            <person name="Young N.D."/>
            <person name="Debelle F."/>
            <person name="Oldroyd G.E."/>
            <person name="Geurts R."/>
            <person name="Cannon S.B."/>
            <person name="Udvardi M.K."/>
            <person name="Benedito V.A."/>
            <person name="Mayer K.F."/>
            <person name="Gouzy J."/>
            <person name="Schoof H."/>
            <person name="Van de Peer Y."/>
            <person name="Proost S."/>
            <person name="Cook D.R."/>
            <person name="Meyers B.C."/>
            <person name="Spannagl M."/>
            <person name="Cheung F."/>
            <person name="De Mita S."/>
            <person name="Krishnakumar V."/>
            <person name="Gundlach H."/>
            <person name="Zhou S."/>
            <person name="Mudge J."/>
            <person name="Bharti A.K."/>
            <person name="Murray J.D."/>
            <person name="Naoumkina M.A."/>
            <person name="Rosen B."/>
            <person name="Silverstein K.A."/>
            <person name="Tang H."/>
            <person name="Rombauts S."/>
            <person name="Zhao P.X."/>
            <person name="Zhou P."/>
            <person name="Barbe V."/>
            <person name="Bardou P."/>
            <person name="Bechner M."/>
            <person name="Bellec A."/>
            <person name="Berger A."/>
            <person name="Berges H."/>
            <person name="Bidwell S."/>
            <person name="Bisseling T."/>
            <person name="Choisne N."/>
            <person name="Couloux A."/>
            <person name="Denny R."/>
            <person name="Deshpande S."/>
            <person name="Dai X."/>
            <person name="Doyle J.J."/>
            <person name="Dudez A.M."/>
            <person name="Farmer A.D."/>
            <person name="Fouteau S."/>
            <person name="Franken C."/>
            <person name="Gibelin C."/>
            <person name="Gish J."/>
            <person name="Goldstein S."/>
            <person name="Gonzalez A.J."/>
            <person name="Green P.J."/>
            <person name="Hallab A."/>
            <person name="Hartog M."/>
            <person name="Hua A."/>
            <person name="Humphray S.J."/>
            <person name="Jeong D.H."/>
            <person name="Jing Y."/>
            <person name="Jocker A."/>
            <person name="Kenton S.M."/>
            <person name="Kim D.J."/>
            <person name="Klee K."/>
            <person name="Lai H."/>
            <person name="Lang C."/>
            <person name="Lin S."/>
            <person name="Macmil S.L."/>
            <person name="Magdelenat G."/>
            <person name="Matthews L."/>
            <person name="McCorrison J."/>
            <person name="Monaghan E.L."/>
            <person name="Mun J.H."/>
            <person name="Najar F.Z."/>
            <person name="Nicholson C."/>
            <person name="Noirot C."/>
            <person name="O'Bleness M."/>
            <person name="Paule C.R."/>
            <person name="Poulain J."/>
            <person name="Prion F."/>
            <person name="Qin B."/>
            <person name="Qu C."/>
            <person name="Retzel E.F."/>
            <person name="Riddle C."/>
            <person name="Sallet E."/>
            <person name="Samain S."/>
            <person name="Samson N."/>
            <person name="Sanders I."/>
            <person name="Saurat O."/>
            <person name="Scarpelli C."/>
            <person name="Schiex T."/>
            <person name="Segurens B."/>
            <person name="Severin A.J."/>
            <person name="Sherrier D.J."/>
            <person name="Shi R."/>
            <person name="Sims S."/>
            <person name="Singer S.R."/>
            <person name="Sinharoy S."/>
            <person name="Sterck L."/>
            <person name="Viollet A."/>
            <person name="Wang B.B."/>
            <person name="Wang K."/>
            <person name="Wang M."/>
            <person name="Wang X."/>
            <person name="Warfsmann J."/>
            <person name="Weissenbach J."/>
            <person name="White D.D."/>
            <person name="White J.D."/>
            <person name="Wiley G.B."/>
            <person name="Wincker P."/>
            <person name="Xing Y."/>
            <person name="Yang L."/>
            <person name="Yao Z."/>
            <person name="Ying F."/>
            <person name="Zhai J."/>
            <person name="Zhou L."/>
            <person name="Zuber A."/>
            <person name="Denarie J."/>
            <person name="Dixon R.A."/>
            <person name="May G.D."/>
            <person name="Schwartz D.C."/>
            <person name="Rogers J."/>
            <person name="Quetier F."/>
            <person name="Town C.D."/>
            <person name="Roe B.A."/>
        </authorList>
    </citation>
    <scope>NUCLEOTIDE SEQUENCE [LARGE SCALE GENOMIC DNA]</scope>
    <source>
        <strain evidence="2">A17</strain>
        <strain evidence="3 4">cv. Jemalong A17</strain>
    </source>
</reference>
<protein>
    <submittedName>
        <fullName evidence="2">Transmembrane protein, putative</fullName>
    </submittedName>
</protein>
<dbReference type="EMBL" id="CM001218">
    <property type="protein sequence ID" value="AES64278.1"/>
    <property type="molecule type" value="Genomic_DNA"/>
</dbReference>
<dbReference type="HOGENOM" id="CLU_2472421_0_0_1"/>
<keyword evidence="1" id="KW-0472">Membrane</keyword>
<evidence type="ECO:0000313" key="2">
    <source>
        <dbReference type="EMBL" id="AES64278.1"/>
    </source>
</evidence>
<gene>
    <name evidence="2" type="ordered locus">MTR_2g020530</name>
</gene>
<sequence length="88" mass="9977">MSHSPTTTTAITTTHHGKEHVFINFVCFFKREKNAISNNLNIFLLINIISFFSLLIIHRDDDGAIVQDVGGGCNREYWAIVMIEAHKC</sequence>
<dbReference type="EnsemblPlants" id="AES64278">
    <property type="protein sequence ID" value="AES64278"/>
    <property type="gene ID" value="MTR_2g020530"/>
</dbReference>
<reference evidence="3" key="3">
    <citation type="submission" date="2015-04" db="UniProtKB">
        <authorList>
            <consortium name="EnsemblPlants"/>
        </authorList>
    </citation>
    <scope>IDENTIFICATION</scope>
    <source>
        <strain evidence="3">cv. Jemalong A17</strain>
    </source>
</reference>
<dbReference type="AlphaFoldDB" id="G7IFK3"/>
<proteinExistence type="predicted"/>
<name>G7IFK3_MEDTR</name>
<evidence type="ECO:0000313" key="4">
    <source>
        <dbReference type="Proteomes" id="UP000002051"/>
    </source>
</evidence>
<dbReference type="Proteomes" id="UP000002051">
    <property type="component" value="Chromosome 2"/>
</dbReference>
<keyword evidence="1" id="KW-1133">Transmembrane helix</keyword>
<evidence type="ECO:0000313" key="3">
    <source>
        <dbReference type="EnsemblPlants" id="AES64278"/>
    </source>
</evidence>
<reference evidence="2 4" key="2">
    <citation type="journal article" date="2014" name="BMC Genomics">
        <title>An improved genome release (version Mt4.0) for the model legume Medicago truncatula.</title>
        <authorList>
            <person name="Tang H."/>
            <person name="Krishnakumar V."/>
            <person name="Bidwell S."/>
            <person name="Rosen B."/>
            <person name="Chan A."/>
            <person name="Zhou S."/>
            <person name="Gentzbittel L."/>
            <person name="Childs K.L."/>
            <person name="Yandell M."/>
            <person name="Gundlach H."/>
            <person name="Mayer K.F."/>
            <person name="Schwartz D.C."/>
            <person name="Town C.D."/>
        </authorList>
    </citation>
    <scope>GENOME REANNOTATION</scope>
    <source>
        <strain evidence="3 4">cv. Jemalong A17</strain>
    </source>
</reference>
<dbReference type="PaxDb" id="3880-AES64278"/>
<keyword evidence="4" id="KW-1185">Reference proteome</keyword>
<feature type="transmembrane region" description="Helical" evidence="1">
    <location>
        <begin position="40"/>
        <end position="58"/>
    </location>
</feature>
<organism evidence="2 4">
    <name type="scientific">Medicago truncatula</name>
    <name type="common">Barrel medic</name>
    <name type="synonym">Medicago tribuloides</name>
    <dbReference type="NCBI Taxonomy" id="3880"/>
    <lineage>
        <taxon>Eukaryota</taxon>
        <taxon>Viridiplantae</taxon>
        <taxon>Streptophyta</taxon>
        <taxon>Embryophyta</taxon>
        <taxon>Tracheophyta</taxon>
        <taxon>Spermatophyta</taxon>
        <taxon>Magnoliopsida</taxon>
        <taxon>eudicotyledons</taxon>
        <taxon>Gunneridae</taxon>
        <taxon>Pentapetalae</taxon>
        <taxon>rosids</taxon>
        <taxon>fabids</taxon>
        <taxon>Fabales</taxon>
        <taxon>Fabaceae</taxon>
        <taxon>Papilionoideae</taxon>
        <taxon>50 kb inversion clade</taxon>
        <taxon>NPAAA clade</taxon>
        <taxon>Hologalegina</taxon>
        <taxon>IRL clade</taxon>
        <taxon>Trifolieae</taxon>
        <taxon>Medicago</taxon>
    </lineage>
</organism>